<dbReference type="GeneID" id="89288514"/>
<protein>
    <submittedName>
        <fullName evidence="1">Uncharacterized protein</fullName>
    </submittedName>
</protein>
<gene>
    <name evidence="1" type="ORF">PABY_04780</name>
</gene>
<accession>A0ABN6ZL03</accession>
<name>A0ABN6ZL03_9CREN</name>
<organism evidence="1 2">
    <name type="scientific">Pyrodictium abyssi</name>
    <dbReference type="NCBI Taxonomy" id="54256"/>
    <lineage>
        <taxon>Archaea</taxon>
        <taxon>Thermoproteota</taxon>
        <taxon>Thermoprotei</taxon>
        <taxon>Desulfurococcales</taxon>
        <taxon>Pyrodictiaceae</taxon>
        <taxon>Pyrodictium</taxon>
    </lineage>
</organism>
<dbReference type="EMBL" id="AP028907">
    <property type="protein sequence ID" value="BES80911.1"/>
    <property type="molecule type" value="Genomic_DNA"/>
</dbReference>
<proteinExistence type="predicted"/>
<dbReference type="Proteomes" id="UP001341135">
    <property type="component" value="Chromosome"/>
</dbReference>
<keyword evidence="2" id="KW-1185">Reference proteome</keyword>
<reference evidence="1 2" key="1">
    <citation type="submission" date="2023-09" db="EMBL/GenBank/DDBJ databases">
        <title>Pyrofollis japonicus gen. nov. sp. nov., a novel member of the family Pyrodictiaceae isolated from the Iheya North hydrothermal field.</title>
        <authorList>
            <person name="Miyazaki U."/>
            <person name="Sanari M."/>
            <person name="Tame A."/>
            <person name="Kitajima M."/>
            <person name="Okamoto A."/>
            <person name="Sawayama S."/>
            <person name="Miyazaki J."/>
            <person name="Takai K."/>
            <person name="Nakagawa S."/>
        </authorList>
    </citation>
    <scope>NUCLEOTIDE SEQUENCE [LARGE SCALE GENOMIC DNA]</scope>
    <source>
        <strain evidence="1 2">AV2</strain>
    </source>
</reference>
<evidence type="ECO:0000313" key="2">
    <source>
        <dbReference type="Proteomes" id="UP001341135"/>
    </source>
</evidence>
<dbReference type="RefSeq" id="WP_338251550.1">
    <property type="nucleotide sequence ID" value="NZ_AP028907.1"/>
</dbReference>
<evidence type="ECO:0000313" key="1">
    <source>
        <dbReference type="EMBL" id="BES80911.1"/>
    </source>
</evidence>
<sequence>MYMYDNSNNTIMAVSLLLLVVSLAGLAVIAVFASQDYSYYTGPTVSNTPQSRYVDESTAGEVYDYMKEPEWEIGENGYQQTETTTTATTTTATATETVTSTEAGAAVGGMEGTVQVTVSALPLEISSVLGPSGQFVQHSWMTITAAQDVNVAKIVLTLANAKQLQGYFNQLDVVVIDPSDGEVKAVLSILKPTVVLVLDKDELSAGVVTLDAAIHYESHEGVTFDTLPVIVEARVESVS</sequence>